<dbReference type="PANTHER" id="PTHR43744:SF9">
    <property type="entry name" value="POLYGALACTURONAN_RHAMNOGALACTURONAN TRANSPORT SYSTEM PERMEASE PROTEIN YTCP"/>
    <property type="match status" value="1"/>
</dbReference>
<comment type="similarity">
    <text evidence="7">Belongs to the binding-protein-dependent transport system permease family.</text>
</comment>
<reference evidence="10" key="1">
    <citation type="journal article" date="2019" name="Int. J. Syst. Evol. Microbiol.">
        <title>The Global Catalogue of Microorganisms (GCM) 10K type strain sequencing project: providing services to taxonomists for standard genome sequencing and annotation.</title>
        <authorList>
            <consortium name="The Broad Institute Genomics Platform"/>
            <consortium name="The Broad Institute Genome Sequencing Center for Infectious Disease"/>
            <person name="Wu L."/>
            <person name="Ma J."/>
        </authorList>
    </citation>
    <scope>NUCLEOTIDE SEQUENCE [LARGE SCALE GENOMIC DNA]</scope>
    <source>
        <strain evidence="10">CGMCC 1.3240</strain>
    </source>
</reference>
<proteinExistence type="inferred from homology"/>
<evidence type="ECO:0000256" key="2">
    <source>
        <dbReference type="ARBA" id="ARBA00022448"/>
    </source>
</evidence>
<dbReference type="Proteomes" id="UP001596047">
    <property type="component" value="Unassembled WGS sequence"/>
</dbReference>
<feature type="transmembrane region" description="Helical" evidence="7">
    <location>
        <begin position="111"/>
        <end position="131"/>
    </location>
</feature>
<feature type="domain" description="ABC transmembrane type-1" evidence="8">
    <location>
        <begin position="74"/>
        <end position="278"/>
    </location>
</feature>
<dbReference type="InterPro" id="IPR000515">
    <property type="entry name" value="MetI-like"/>
</dbReference>
<keyword evidence="10" id="KW-1185">Reference proteome</keyword>
<evidence type="ECO:0000256" key="4">
    <source>
        <dbReference type="ARBA" id="ARBA00022692"/>
    </source>
</evidence>
<organism evidence="9 10">
    <name type="scientific">Paenibacillus solisilvae</name>
    <dbReference type="NCBI Taxonomy" id="2486751"/>
    <lineage>
        <taxon>Bacteria</taxon>
        <taxon>Bacillati</taxon>
        <taxon>Bacillota</taxon>
        <taxon>Bacilli</taxon>
        <taxon>Bacillales</taxon>
        <taxon>Paenibacillaceae</taxon>
        <taxon>Paenibacillus</taxon>
    </lineage>
</organism>
<accession>A0ABW0VUG3</accession>
<keyword evidence="4 7" id="KW-0812">Transmembrane</keyword>
<evidence type="ECO:0000313" key="10">
    <source>
        <dbReference type="Proteomes" id="UP001596047"/>
    </source>
</evidence>
<evidence type="ECO:0000256" key="7">
    <source>
        <dbReference type="RuleBase" id="RU363032"/>
    </source>
</evidence>
<dbReference type="SUPFAM" id="SSF161098">
    <property type="entry name" value="MetI-like"/>
    <property type="match status" value="1"/>
</dbReference>
<dbReference type="PROSITE" id="PS50928">
    <property type="entry name" value="ABC_TM1"/>
    <property type="match status" value="1"/>
</dbReference>
<evidence type="ECO:0000259" key="8">
    <source>
        <dbReference type="PROSITE" id="PS50928"/>
    </source>
</evidence>
<keyword evidence="2 7" id="KW-0813">Transport</keyword>
<dbReference type="RefSeq" id="WP_379186646.1">
    <property type="nucleotide sequence ID" value="NZ_JBHSOW010000015.1"/>
</dbReference>
<dbReference type="EMBL" id="JBHSOW010000015">
    <property type="protein sequence ID" value="MFC5648191.1"/>
    <property type="molecule type" value="Genomic_DNA"/>
</dbReference>
<feature type="transmembrane region" description="Helical" evidence="7">
    <location>
        <begin position="182"/>
        <end position="207"/>
    </location>
</feature>
<evidence type="ECO:0000256" key="1">
    <source>
        <dbReference type="ARBA" id="ARBA00004651"/>
    </source>
</evidence>
<dbReference type="Pfam" id="PF00528">
    <property type="entry name" value="BPD_transp_1"/>
    <property type="match status" value="1"/>
</dbReference>
<dbReference type="Gene3D" id="1.10.3720.10">
    <property type="entry name" value="MetI-like"/>
    <property type="match status" value="1"/>
</dbReference>
<evidence type="ECO:0000313" key="9">
    <source>
        <dbReference type="EMBL" id="MFC5648191.1"/>
    </source>
</evidence>
<comment type="subcellular location">
    <subcellularLocation>
        <location evidence="1 7">Cell membrane</location>
        <topology evidence="1 7">Multi-pass membrane protein</topology>
    </subcellularLocation>
</comment>
<feature type="transmembrane region" description="Helical" evidence="7">
    <location>
        <begin position="12"/>
        <end position="36"/>
    </location>
</feature>
<feature type="transmembrane region" description="Helical" evidence="7">
    <location>
        <begin position="261"/>
        <end position="278"/>
    </location>
</feature>
<evidence type="ECO:0000256" key="5">
    <source>
        <dbReference type="ARBA" id="ARBA00022989"/>
    </source>
</evidence>
<dbReference type="CDD" id="cd06261">
    <property type="entry name" value="TM_PBP2"/>
    <property type="match status" value="1"/>
</dbReference>
<gene>
    <name evidence="9" type="ORF">ACFPYJ_03490</name>
</gene>
<protein>
    <submittedName>
        <fullName evidence="9">Carbohydrate ABC transporter permease</fullName>
    </submittedName>
</protein>
<evidence type="ECO:0000256" key="6">
    <source>
        <dbReference type="ARBA" id="ARBA00023136"/>
    </source>
</evidence>
<dbReference type="PANTHER" id="PTHR43744">
    <property type="entry name" value="ABC TRANSPORTER PERMEASE PROTEIN MG189-RELATED-RELATED"/>
    <property type="match status" value="1"/>
</dbReference>
<name>A0ABW0VUG3_9BACL</name>
<sequence>MAYQSVSRRIFLTCNYLFFILVSLSILIPFLNAIAISLSDAQAVVKGNIGIWPQGFNLEGYKRLLGSSQFMHSVFNTVFLTVVNTFLVIIISIAAGYALANKHFIGKGFMFIYILIPLYFNGGLIPTYLLVNNLGLNETFLALILPNIVSVFYIIVFRNTIDQLPRELMESAEIDGASEPRILGQIILPLILPMTMAFVIFSAVAYWNEWFGVLLYIRDKSMWTLQFQLRDILVNADLADTQTQQAIVQNGPRVNPQNLKMAALMITILPIIVIYPFVQKYFIHGQLVGAVKG</sequence>
<feature type="transmembrane region" description="Helical" evidence="7">
    <location>
        <begin position="143"/>
        <end position="161"/>
    </location>
</feature>
<comment type="caution">
    <text evidence="9">The sequence shown here is derived from an EMBL/GenBank/DDBJ whole genome shotgun (WGS) entry which is preliminary data.</text>
</comment>
<dbReference type="InterPro" id="IPR035906">
    <property type="entry name" value="MetI-like_sf"/>
</dbReference>
<evidence type="ECO:0000256" key="3">
    <source>
        <dbReference type="ARBA" id="ARBA00022475"/>
    </source>
</evidence>
<keyword evidence="3" id="KW-1003">Cell membrane</keyword>
<keyword evidence="5 7" id="KW-1133">Transmembrane helix</keyword>
<feature type="transmembrane region" description="Helical" evidence="7">
    <location>
        <begin position="74"/>
        <end position="99"/>
    </location>
</feature>
<keyword evidence="6 7" id="KW-0472">Membrane</keyword>